<keyword evidence="1" id="KW-0472">Membrane</keyword>
<dbReference type="EMBL" id="PEOG01000030">
    <property type="protein sequence ID" value="PIM52864.1"/>
    <property type="molecule type" value="Genomic_DNA"/>
</dbReference>
<feature type="domain" description="Acyltransferase 3" evidence="2">
    <location>
        <begin position="8"/>
        <end position="331"/>
    </location>
</feature>
<dbReference type="InterPro" id="IPR002656">
    <property type="entry name" value="Acyl_transf_3_dom"/>
</dbReference>
<evidence type="ECO:0000256" key="1">
    <source>
        <dbReference type="SAM" id="Phobius"/>
    </source>
</evidence>
<keyword evidence="1" id="KW-1133">Transmembrane helix</keyword>
<feature type="transmembrane region" description="Helical" evidence="1">
    <location>
        <begin position="177"/>
        <end position="194"/>
    </location>
</feature>
<evidence type="ECO:0000259" key="2">
    <source>
        <dbReference type="Pfam" id="PF01757"/>
    </source>
</evidence>
<dbReference type="InterPro" id="IPR052728">
    <property type="entry name" value="O2_lipid_transport_reg"/>
</dbReference>
<dbReference type="PANTHER" id="PTHR11161:SF0">
    <property type="entry name" value="O-ACYLTRANSFERASE LIKE PROTEIN"/>
    <property type="match status" value="1"/>
</dbReference>
<sequence>MASRLFPLDALRATAAQLIVLHHLSVYGPIAEAMHRLFPLLTGWLYDYGRMAVQVFLVLGGYLSARALAAQEPQLRRSAPALLAQRYWRLAPPFMAAVGLTLLSSWLVAPLLPELVPEQVGLVQILAHALLLHDLVPVEALTVGAWYVAIDFQLFALLLLVMWGPRCLPLSRAMRQGLTLALVGTLCAASLLQFNRMEDLDAYAVYFFGAYGLGVLLCWCQGWTPRARRAGLLALVGLMALALALQFRERLVVAALTAAVIALWRRGTLPAWFQRHGQAPVQTLARHAYALFLVHFPVCLLVNAIYEHRAESPAQALDALAPLALLAAWLLSNMAAVPFHRWIEAPLLRWRPRAAALPQGVALR</sequence>
<feature type="transmembrane region" description="Helical" evidence="1">
    <location>
        <begin position="227"/>
        <end position="245"/>
    </location>
</feature>
<accession>A0A2G9CB73</accession>
<dbReference type="AlphaFoldDB" id="A0A2G9CB73"/>
<dbReference type="Proteomes" id="UP000231501">
    <property type="component" value="Unassembled WGS sequence"/>
</dbReference>
<dbReference type="Pfam" id="PF01757">
    <property type="entry name" value="Acyl_transf_3"/>
    <property type="match status" value="1"/>
</dbReference>
<proteinExistence type="predicted"/>
<dbReference type="RefSeq" id="WP_099862012.1">
    <property type="nucleotide sequence ID" value="NZ_PEOG01000030.1"/>
</dbReference>
<keyword evidence="1" id="KW-0812">Transmembrane</keyword>
<feature type="transmembrane region" description="Helical" evidence="1">
    <location>
        <begin position="200"/>
        <end position="220"/>
    </location>
</feature>
<feature type="transmembrane region" description="Helical" evidence="1">
    <location>
        <begin position="144"/>
        <end position="165"/>
    </location>
</feature>
<feature type="transmembrane region" description="Helical" evidence="1">
    <location>
        <begin position="90"/>
        <end position="109"/>
    </location>
</feature>
<gene>
    <name evidence="3" type="ORF">CS062_12735</name>
</gene>
<keyword evidence="4" id="KW-1185">Reference proteome</keyword>
<feature type="transmembrane region" description="Helical" evidence="1">
    <location>
        <begin position="51"/>
        <end position="69"/>
    </location>
</feature>
<evidence type="ECO:0000313" key="4">
    <source>
        <dbReference type="Proteomes" id="UP000231501"/>
    </source>
</evidence>
<protein>
    <recommendedName>
        <fullName evidence="2">Acyltransferase 3 domain-containing protein</fullName>
    </recommendedName>
</protein>
<name>A0A2G9CB73_9BURK</name>
<dbReference type="OrthoDB" id="8956208at2"/>
<evidence type="ECO:0000313" key="3">
    <source>
        <dbReference type="EMBL" id="PIM52864.1"/>
    </source>
</evidence>
<comment type="caution">
    <text evidence="3">The sequence shown here is derived from an EMBL/GenBank/DDBJ whole genome shotgun (WGS) entry which is preliminary data.</text>
</comment>
<dbReference type="PANTHER" id="PTHR11161">
    <property type="entry name" value="O-ACYLTRANSFERASE"/>
    <property type="match status" value="1"/>
</dbReference>
<feature type="transmembrane region" description="Helical" evidence="1">
    <location>
        <begin position="251"/>
        <end position="267"/>
    </location>
</feature>
<dbReference type="GO" id="GO:0016747">
    <property type="term" value="F:acyltransferase activity, transferring groups other than amino-acyl groups"/>
    <property type="evidence" value="ECO:0007669"/>
    <property type="project" value="InterPro"/>
</dbReference>
<organism evidence="3 4">
    <name type="scientific">Roseateles chitinivorans</name>
    <dbReference type="NCBI Taxonomy" id="2917965"/>
    <lineage>
        <taxon>Bacteria</taxon>
        <taxon>Pseudomonadati</taxon>
        <taxon>Pseudomonadota</taxon>
        <taxon>Betaproteobacteria</taxon>
        <taxon>Burkholderiales</taxon>
        <taxon>Sphaerotilaceae</taxon>
        <taxon>Roseateles</taxon>
    </lineage>
</organism>
<reference evidence="3 4" key="1">
    <citation type="submission" date="2017-11" db="EMBL/GenBank/DDBJ databases">
        <title>Draft genome sequence of Mitsuaria sp. HWN-4.</title>
        <authorList>
            <person name="Gundlapally S.R."/>
        </authorList>
    </citation>
    <scope>NUCLEOTIDE SEQUENCE [LARGE SCALE GENOMIC DNA]</scope>
    <source>
        <strain evidence="3 4">HWN-4</strain>
    </source>
</reference>
<feature type="transmembrane region" description="Helical" evidence="1">
    <location>
        <begin position="288"/>
        <end position="306"/>
    </location>
</feature>
<feature type="transmembrane region" description="Helical" evidence="1">
    <location>
        <begin position="326"/>
        <end position="343"/>
    </location>
</feature>